<sequence>HGFTYSSICITMLRILVCLNLVLHCLRCEFITVKTSRGSVQGFDHDLGSDTTQRFYGYGQVFLGIPFAKPPLGERRFALPEDICHYNDRGEVHNATYFRPRCWQVRGSDDNMDEDCLYLNVMTPDVCGKYPVLVYIHGGTFTTGSVDKYHWKGVIRNLVSRGIVVVTIQYRLAMLGFFTTFTERFPPNRGLFDQIAALHWVNEEIGNFGGDTSRITIYGQSAGATSVSELSISPLARGLFHQVIQSSGSSMQQLEIIDDPRNTTVHKPRVQQICSIDSSNWGSPAKDEAIMKCLLKASPEELVAFDFSGDAKVYNAVIDGAFLPDYPENLAKSRPNYPTLIGDMLEEVAMFVPGVPTGDLSLIARPMNEFYVNAAWPNYDDATIRNLSDTMIDMYAKGDVPADDDHLGWATLITEMNTGLVFTSMMLRDAHWQQQAGNNNLWLFTFSHRSLLNNFIVDGWIPIPHASELPYVWFFPHIWETYDASESDMAVAENMGFIWAQFVKTGELPFASAGNAMNYVEIEDSLSFRKGWRKEADEVYNEIFPAYLDNNFPPVKMTDETWNNLRTLGKKVLTKWNSMRKCSSSPEASALIRTRGASALSCLKIVMIMILISL</sequence>
<dbReference type="Pfam" id="PF00135">
    <property type="entry name" value="COesterase"/>
    <property type="match status" value="1"/>
</dbReference>
<dbReference type="GO" id="GO:0052689">
    <property type="term" value="F:carboxylic ester hydrolase activity"/>
    <property type="evidence" value="ECO:0007669"/>
    <property type="project" value="UniProtKB-KW"/>
</dbReference>
<dbReference type="InterPro" id="IPR019826">
    <property type="entry name" value="Carboxylesterase_B_AS"/>
</dbReference>
<dbReference type="InterPro" id="IPR029058">
    <property type="entry name" value="AB_hydrolase_fold"/>
</dbReference>
<comment type="caution">
    <text evidence="6">The sequence shown here is derived from an EMBL/GenBank/DDBJ whole genome shotgun (WGS) entry which is preliminary data.</text>
</comment>
<dbReference type="PANTHER" id="PTHR43142:SF1">
    <property type="entry name" value="CARBOXYLIC ESTER HYDROLASE"/>
    <property type="match status" value="1"/>
</dbReference>
<dbReference type="SUPFAM" id="SSF53474">
    <property type="entry name" value="alpha/beta-Hydrolases"/>
    <property type="match status" value="1"/>
</dbReference>
<evidence type="ECO:0000256" key="1">
    <source>
        <dbReference type="ARBA" id="ARBA00005964"/>
    </source>
</evidence>
<dbReference type="Gene3D" id="3.40.50.1820">
    <property type="entry name" value="alpha/beta hydrolase"/>
    <property type="match status" value="1"/>
</dbReference>
<keyword evidence="4" id="KW-0732">Signal</keyword>
<dbReference type="Proteomes" id="UP001432027">
    <property type="component" value="Unassembled WGS sequence"/>
</dbReference>
<name>A0AAV5STP9_9BILA</name>
<evidence type="ECO:0000256" key="2">
    <source>
        <dbReference type="ARBA" id="ARBA00022487"/>
    </source>
</evidence>
<evidence type="ECO:0000256" key="3">
    <source>
        <dbReference type="ARBA" id="ARBA00022801"/>
    </source>
</evidence>
<feature type="domain" description="Carboxylesterase type B" evidence="5">
    <location>
        <begin position="32"/>
        <end position="507"/>
    </location>
</feature>
<dbReference type="FunFam" id="3.40.50.1820:FF:000491">
    <property type="entry name" value="Carboxylic ester hydrolase"/>
    <property type="match status" value="1"/>
</dbReference>
<evidence type="ECO:0000256" key="4">
    <source>
        <dbReference type="RuleBase" id="RU361235"/>
    </source>
</evidence>
<accession>A0AAV5STP9</accession>
<comment type="similarity">
    <text evidence="1 4">Belongs to the type-B carboxylesterase/lipase family.</text>
</comment>
<feature type="signal peptide" evidence="4">
    <location>
        <begin position="1"/>
        <end position="28"/>
    </location>
</feature>
<keyword evidence="7" id="KW-1185">Reference proteome</keyword>
<dbReference type="EMBL" id="BTSX01000002">
    <property type="protein sequence ID" value="GMS86254.1"/>
    <property type="molecule type" value="Genomic_DNA"/>
</dbReference>
<keyword evidence="2" id="KW-0719">Serine esterase</keyword>
<reference evidence="6" key="1">
    <citation type="submission" date="2023-10" db="EMBL/GenBank/DDBJ databases">
        <title>Genome assembly of Pristionchus species.</title>
        <authorList>
            <person name="Yoshida K."/>
            <person name="Sommer R.J."/>
        </authorList>
    </citation>
    <scope>NUCLEOTIDE SEQUENCE</scope>
    <source>
        <strain evidence="6">RS0144</strain>
    </source>
</reference>
<gene>
    <name evidence="6" type="ORF">PENTCL1PPCAC_8429</name>
</gene>
<dbReference type="AlphaFoldDB" id="A0AAV5STP9"/>
<dbReference type="PROSITE" id="PS00122">
    <property type="entry name" value="CARBOXYLESTERASE_B_1"/>
    <property type="match status" value="1"/>
</dbReference>
<keyword evidence="3 4" id="KW-0378">Hydrolase</keyword>
<evidence type="ECO:0000313" key="7">
    <source>
        <dbReference type="Proteomes" id="UP001432027"/>
    </source>
</evidence>
<proteinExistence type="inferred from homology"/>
<dbReference type="InterPro" id="IPR002018">
    <property type="entry name" value="CarbesteraseB"/>
</dbReference>
<feature type="chain" id="PRO_5043096334" description="Carboxylic ester hydrolase" evidence="4">
    <location>
        <begin position="29"/>
        <end position="614"/>
    </location>
</feature>
<protein>
    <recommendedName>
        <fullName evidence="4">Carboxylic ester hydrolase</fullName>
        <ecNumber evidence="4">3.1.1.-</ecNumber>
    </recommendedName>
</protein>
<organism evidence="6 7">
    <name type="scientific">Pristionchus entomophagus</name>
    <dbReference type="NCBI Taxonomy" id="358040"/>
    <lineage>
        <taxon>Eukaryota</taxon>
        <taxon>Metazoa</taxon>
        <taxon>Ecdysozoa</taxon>
        <taxon>Nematoda</taxon>
        <taxon>Chromadorea</taxon>
        <taxon>Rhabditida</taxon>
        <taxon>Rhabditina</taxon>
        <taxon>Diplogasteromorpha</taxon>
        <taxon>Diplogasteroidea</taxon>
        <taxon>Neodiplogasteridae</taxon>
        <taxon>Pristionchus</taxon>
    </lineage>
</organism>
<feature type="non-terminal residue" evidence="6">
    <location>
        <position position="1"/>
    </location>
</feature>
<evidence type="ECO:0000259" key="5">
    <source>
        <dbReference type="Pfam" id="PF00135"/>
    </source>
</evidence>
<dbReference type="EC" id="3.1.1.-" evidence="4"/>
<evidence type="ECO:0000313" key="6">
    <source>
        <dbReference type="EMBL" id="GMS86254.1"/>
    </source>
</evidence>
<dbReference type="PANTHER" id="PTHR43142">
    <property type="entry name" value="CARBOXYLIC ESTER HYDROLASE"/>
    <property type="match status" value="1"/>
</dbReference>